<feature type="region of interest" description="Disordered" evidence="1">
    <location>
        <begin position="221"/>
        <end position="316"/>
    </location>
</feature>
<evidence type="ECO:0000313" key="3">
    <source>
        <dbReference type="EMBL" id="GJE94863.1"/>
    </source>
</evidence>
<evidence type="ECO:0000313" key="4">
    <source>
        <dbReference type="Proteomes" id="UP000703269"/>
    </source>
</evidence>
<feature type="compositionally biased region" description="Polar residues" evidence="1">
    <location>
        <begin position="303"/>
        <end position="316"/>
    </location>
</feature>
<keyword evidence="4" id="KW-1185">Reference proteome</keyword>
<dbReference type="PANTHER" id="PTHR36223:SF1">
    <property type="entry name" value="TRANSCRIPTION ELONGATION FACTOR EAF N-TERMINAL DOMAIN-CONTAINING PROTEIN"/>
    <property type="match status" value="1"/>
</dbReference>
<dbReference type="InterPro" id="IPR057678">
    <property type="entry name" value="DUF7918"/>
</dbReference>
<dbReference type="PANTHER" id="PTHR36223">
    <property type="entry name" value="BETA-LACTAMASE-TYPE TRANSPEPTIDASE FOLD DOMAIN CONTAINING PROTEIN"/>
    <property type="match status" value="1"/>
</dbReference>
<sequence length="316" mass="35098">MKWKDFEAFITVGDHNIEEYDVKDDGENKKTGWIASEEGASFAIKVQNKSSTAVSCTVYIDGRLLNHVLIRPGLLQEINGARITPVVIRPFIFSRISVSDDDALLHQDIKNLEAIGTVRILIRRVTVDETSTRTRQCFNYETEDIGIVHERKKKAGVHCVSLGKEITEQRAQTVVDVQYHDTAEKPHCVFLFRYRSKDFLQAQGILPLPISAPIQRQVTPTSNIQARAAGSSAQPVGTAANTTKRKRKGSAAQKSGVKEESDDSDTEDADAIQAQLDALQARLSKAKKKDARKRVKREPSPILMQTSGDIIDLTSD</sequence>
<feature type="domain" description="DUF7918" evidence="2">
    <location>
        <begin position="8"/>
        <end position="207"/>
    </location>
</feature>
<dbReference type="Proteomes" id="UP000703269">
    <property type="component" value="Unassembled WGS sequence"/>
</dbReference>
<reference evidence="3 4" key="1">
    <citation type="submission" date="2021-08" db="EMBL/GenBank/DDBJ databases">
        <title>Draft Genome Sequence of Phanerochaete sordida strain YK-624.</title>
        <authorList>
            <person name="Mori T."/>
            <person name="Dohra H."/>
            <person name="Suzuki T."/>
            <person name="Kawagishi H."/>
            <person name="Hirai H."/>
        </authorList>
    </citation>
    <scope>NUCLEOTIDE SEQUENCE [LARGE SCALE GENOMIC DNA]</scope>
    <source>
        <strain evidence="3 4">YK-624</strain>
    </source>
</reference>
<evidence type="ECO:0000259" key="2">
    <source>
        <dbReference type="Pfam" id="PF25534"/>
    </source>
</evidence>
<feature type="compositionally biased region" description="Polar residues" evidence="1">
    <location>
        <begin position="221"/>
        <end position="242"/>
    </location>
</feature>
<gene>
    <name evidence="3" type="ORF">PsYK624_110390</name>
</gene>
<proteinExistence type="predicted"/>
<comment type="caution">
    <text evidence="3">The sequence shown here is derived from an EMBL/GenBank/DDBJ whole genome shotgun (WGS) entry which is preliminary data.</text>
</comment>
<feature type="compositionally biased region" description="Low complexity" evidence="1">
    <location>
        <begin position="271"/>
        <end position="283"/>
    </location>
</feature>
<accession>A0A9P3GF19</accession>
<protein>
    <recommendedName>
        <fullName evidence="2">DUF7918 domain-containing protein</fullName>
    </recommendedName>
</protein>
<dbReference type="AlphaFoldDB" id="A0A9P3GF19"/>
<dbReference type="Pfam" id="PF25534">
    <property type="entry name" value="DUF7918"/>
    <property type="match status" value="1"/>
</dbReference>
<feature type="compositionally biased region" description="Basic residues" evidence="1">
    <location>
        <begin position="284"/>
        <end position="296"/>
    </location>
</feature>
<dbReference type="OrthoDB" id="3364132at2759"/>
<organism evidence="3 4">
    <name type="scientific">Phanerochaete sordida</name>
    <dbReference type="NCBI Taxonomy" id="48140"/>
    <lineage>
        <taxon>Eukaryota</taxon>
        <taxon>Fungi</taxon>
        <taxon>Dikarya</taxon>
        <taxon>Basidiomycota</taxon>
        <taxon>Agaricomycotina</taxon>
        <taxon>Agaricomycetes</taxon>
        <taxon>Polyporales</taxon>
        <taxon>Phanerochaetaceae</taxon>
        <taxon>Phanerochaete</taxon>
    </lineage>
</organism>
<dbReference type="EMBL" id="BPQB01000043">
    <property type="protein sequence ID" value="GJE94863.1"/>
    <property type="molecule type" value="Genomic_DNA"/>
</dbReference>
<evidence type="ECO:0000256" key="1">
    <source>
        <dbReference type="SAM" id="MobiDB-lite"/>
    </source>
</evidence>
<feature type="compositionally biased region" description="Acidic residues" evidence="1">
    <location>
        <begin position="260"/>
        <end position="270"/>
    </location>
</feature>
<name>A0A9P3GF19_9APHY</name>